<dbReference type="EMBL" id="BGZK01000012">
    <property type="protein sequence ID" value="GBP04066.1"/>
    <property type="molecule type" value="Genomic_DNA"/>
</dbReference>
<feature type="compositionally biased region" description="Basic residues" evidence="1">
    <location>
        <begin position="30"/>
        <end position="42"/>
    </location>
</feature>
<organism evidence="2 3">
    <name type="scientific">Eumeta variegata</name>
    <name type="common">Bagworm moth</name>
    <name type="synonym">Eumeta japonica</name>
    <dbReference type="NCBI Taxonomy" id="151549"/>
    <lineage>
        <taxon>Eukaryota</taxon>
        <taxon>Metazoa</taxon>
        <taxon>Ecdysozoa</taxon>
        <taxon>Arthropoda</taxon>
        <taxon>Hexapoda</taxon>
        <taxon>Insecta</taxon>
        <taxon>Pterygota</taxon>
        <taxon>Neoptera</taxon>
        <taxon>Endopterygota</taxon>
        <taxon>Lepidoptera</taxon>
        <taxon>Glossata</taxon>
        <taxon>Ditrysia</taxon>
        <taxon>Tineoidea</taxon>
        <taxon>Psychidae</taxon>
        <taxon>Oiketicinae</taxon>
        <taxon>Eumeta</taxon>
    </lineage>
</organism>
<gene>
    <name evidence="2" type="ORF">EVAR_74813_1</name>
</gene>
<accession>A0A4C1SQ65</accession>
<comment type="caution">
    <text evidence="2">The sequence shown here is derived from an EMBL/GenBank/DDBJ whole genome shotgun (WGS) entry which is preliminary data.</text>
</comment>
<proteinExistence type="predicted"/>
<dbReference type="Proteomes" id="UP000299102">
    <property type="component" value="Unassembled WGS sequence"/>
</dbReference>
<name>A0A4C1SQ65_EUMVA</name>
<keyword evidence="3" id="KW-1185">Reference proteome</keyword>
<sequence>MQSLHLGYRLRLPTVSGSSCAETANNSRVREHRQLHRARKHCTPPTISLRPRKPLAVTASETPPEVSTPDYRQPSCLTPPVVPTLEALPAITTLEMPVISAAKASPTVSAFETLLIVPAHSPFL</sequence>
<evidence type="ECO:0000313" key="3">
    <source>
        <dbReference type="Proteomes" id="UP000299102"/>
    </source>
</evidence>
<reference evidence="2 3" key="1">
    <citation type="journal article" date="2019" name="Commun. Biol.">
        <title>The bagworm genome reveals a unique fibroin gene that provides high tensile strength.</title>
        <authorList>
            <person name="Kono N."/>
            <person name="Nakamura H."/>
            <person name="Ohtoshi R."/>
            <person name="Tomita M."/>
            <person name="Numata K."/>
            <person name="Arakawa K."/>
        </authorList>
    </citation>
    <scope>NUCLEOTIDE SEQUENCE [LARGE SCALE GENOMIC DNA]</scope>
</reference>
<protein>
    <submittedName>
        <fullName evidence="2">Uncharacterized protein</fullName>
    </submittedName>
</protein>
<evidence type="ECO:0000256" key="1">
    <source>
        <dbReference type="SAM" id="MobiDB-lite"/>
    </source>
</evidence>
<feature type="region of interest" description="Disordered" evidence="1">
    <location>
        <begin position="22"/>
        <end position="75"/>
    </location>
</feature>
<evidence type="ECO:0000313" key="2">
    <source>
        <dbReference type="EMBL" id="GBP04066.1"/>
    </source>
</evidence>
<dbReference type="AlphaFoldDB" id="A0A4C1SQ65"/>